<dbReference type="Ensembl" id="ENSGEVT00005013164.1">
    <property type="protein sequence ID" value="ENSGEVP00005012572.1"/>
    <property type="gene ID" value="ENSGEVG00005008863.1"/>
</dbReference>
<evidence type="ECO:0000259" key="1">
    <source>
        <dbReference type="Pfam" id="PF00856"/>
    </source>
</evidence>
<dbReference type="OrthoDB" id="265717at2759"/>
<dbReference type="Proteomes" id="UP000694390">
    <property type="component" value="Unassembled WGS sequence"/>
</dbReference>
<proteinExistence type="predicted"/>
<reference evidence="2" key="2">
    <citation type="submission" date="2025-09" db="UniProtKB">
        <authorList>
            <consortium name="Ensembl"/>
        </authorList>
    </citation>
    <scope>IDENTIFICATION</scope>
</reference>
<dbReference type="GeneTree" id="ENSGT00940000156766"/>
<dbReference type="InterPro" id="IPR001214">
    <property type="entry name" value="SET_dom"/>
</dbReference>
<dbReference type="AlphaFoldDB" id="A0A8C4W962"/>
<dbReference type="SUPFAM" id="SSF82199">
    <property type="entry name" value="SET domain"/>
    <property type="match status" value="1"/>
</dbReference>
<accession>A0A8C4W962</accession>
<evidence type="ECO:0000313" key="2">
    <source>
        <dbReference type="Ensembl" id="ENSGEVP00005012572.1"/>
    </source>
</evidence>
<dbReference type="GO" id="GO:0005634">
    <property type="term" value="C:nucleus"/>
    <property type="evidence" value="ECO:0007669"/>
    <property type="project" value="TreeGrafter"/>
</dbReference>
<sequence>MGGHMCFVHVCTTPLSHIPWNRLQCRPTNPMDPLEARVSKGRCWIPDAFSTTYRNIIQFQDVFCFYPEFCMVREQWEWNTLPCLQPIYSAQAHPFPLTQSLTGSKQPPPRGAPIFNEYKSSKPSFSSPNQPHLNTRDFPCLINRLPGALDVTQSAHVNNSGSTGSGGSFSLMFSVSPLPSLSPPLPPATSMSLLNHSCDPNCVIVFEGRQLLLRSVREIQIGEEDADMLAGEEQAWKEIKDLRLITEWEQVLAMCQTLLNNSADRLPDTNIYLLKMLDCAMDACINLRRWEEALLYGNRTLKPYRMYYSSFHPLRAVQMMRVGKLQHTQDMFPQALETLKQAYNIMKVTHGADHSLVQDLMKLKEQCEADMRAQ</sequence>
<dbReference type="InterPro" id="IPR011990">
    <property type="entry name" value="TPR-like_helical_dom_sf"/>
</dbReference>
<dbReference type="InterPro" id="IPR046341">
    <property type="entry name" value="SET_dom_sf"/>
</dbReference>
<dbReference type="PANTHER" id="PTHR12197">
    <property type="entry name" value="HISTONE-LYSINE N-METHYLTRANSFERASE SMYD"/>
    <property type="match status" value="1"/>
</dbReference>
<dbReference type="InterPro" id="IPR050869">
    <property type="entry name" value="H3K4_H4K5_MeTrfase"/>
</dbReference>
<dbReference type="Gene3D" id="1.25.40.970">
    <property type="match status" value="1"/>
</dbReference>
<dbReference type="Gene3D" id="2.170.270.10">
    <property type="entry name" value="SET domain"/>
    <property type="match status" value="1"/>
</dbReference>
<dbReference type="PANTHER" id="PTHR12197:SF288">
    <property type="entry name" value="HISTONE-LYSINE N-METHYLTRANSFERASE SMYD3"/>
    <property type="match status" value="1"/>
</dbReference>
<evidence type="ECO:0000313" key="3">
    <source>
        <dbReference type="Proteomes" id="UP000694390"/>
    </source>
</evidence>
<dbReference type="Gene3D" id="1.25.40.10">
    <property type="entry name" value="Tetratricopeptide repeat domain"/>
    <property type="match status" value="1"/>
</dbReference>
<protein>
    <submittedName>
        <fullName evidence="2">SET and MYND domain containing 3</fullName>
    </submittedName>
</protein>
<feature type="domain" description="SET" evidence="1">
    <location>
        <begin position="189"/>
        <end position="224"/>
    </location>
</feature>
<dbReference type="Pfam" id="PF00856">
    <property type="entry name" value="SET"/>
    <property type="match status" value="1"/>
</dbReference>
<reference evidence="2" key="1">
    <citation type="submission" date="2025-08" db="UniProtKB">
        <authorList>
            <consortium name="Ensembl"/>
        </authorList>
    </citation>
    <scope>IDENTIFICATION</scope>
</reference>
<organism evidence="2 3">
    <name type="scientific">Gopherus evgoodei</name>
    <name type="common">Goodes thornscrub tortoise</name>
    <dbReference type="NCBI Taxonomy" id="1825980"/>
    <lineage>
        <taxon>Eukaryota</taxon>
        <taxon>Metazoa</taxon>
        <taxon>Chordata</taxon>
        <taxon>Craniata</taxon>
        <taxon>Vertebrata</taxon>
        <taxon>Euteleostomi</taxon>
        <taxon>Archelosauria</taxon>
        <taxon>Testudinata</taxon>
        <taxon>Testudines</taxon>
        <taxon>Cryptodira</taxon>
        <taxon>Durocryptodira</taxon>
        <taxon>Testudinoidea</taxon>
        <taxon>Testudinidae</taxon>
        <taxon>Gopherus</taxon>
    </lineage>
</organism>
<keyword evidence="3" id="KW-1185">Reference proteome</keyword>
<dbReference type="SUPFAM" id="SSF48452">
    <property type="entry name" value="TPR-like"/>
    <property type="match status" value="1"/>
</dbReference>
<name>A0A8C4W962_9SAUR</name>